<sequence length="78" mass="7731">MTTGYTVPYRPGLTVGGALASTGVIGSGPAGQIVTISGIPIGGNISYQVRLNGRPIPVALLGTPIQAGDTVTVDLIVV</sequence>
<proteinExistence type="predicted"/>
<protein>
    <recommendedName>
        <fullName evidence="3">DUF4183 domain-containing protein</fullName>
    </recommendedName>
</protein>
<dbReference type="Proteomes" id="UP000092024">
    <property type="component" value="Unassembled WGS sequence"/>
</dbReference>
<organism evidence="1 2">
    <name type="scientific">Paenibacillus oryzae</name>
    <dbReference type="NCBI Taxonomy" id="1844972"/>
    <lineage>
        <taxon>Bacteria</taxon>
        <taxon>Bacillati</taxon>
        <taxon>Bacillota</taxon>
        <taxon>Bacilli</taxon>
        <taxon>Bacillales</taxon>
        <taxon>Paenibacillaceae</taxon>
        <taxon>Paenibacillus</taxon>
    </lineage>
</organism>
<evidence type="ECO:0000313" key="2">
    <source>
        <dbReference type="Proteomes" id="UP000092024"/>
    </source>
</evidence>
<accession>A0A1A5YIZ3</accession>
<dbReference type="EMBL" id="LYPA01000054">
    <property type="protein sequence ID" value="OBR65581.1"/>
    <property type="molecule type" value="Genomic_DNA"/>
</dbReference>
<evidence type="ECO:0008006" key="3">
    <source>
        <dbReference type="Google" id="ProtNLM"/>
    </source>
</evidence>
<dbReference type="AlphaFoldDB" id="A0A1A5YIZ3"/>
<dbReference type="STRING" id="1844972.A7K91_13395"/>
<evidence type="ECO:0000313" key="1">
    <source>
        <dbReference type="EMBL" id="OBR65581.1"/>
    </source>
</evidence>
<gene>
    <name evidence="1" type="ORF">A7K91_13395</name>
</gene>
<keyword evidence="2" id="KW-1185">Reference proteome</keyword>
<name>A0A1A5YIZ3_9BACL</name>
<reference evidence="1 2" key="1">
    <citation type="submission" date="2016-05" db="EMBL/GenBank/DDBJ databases">
        <title>Paenibacillus oryzae. sp. nov., isolated from the rice root.</title>
        <authorList>
            <person name="Zhang J."/>
            <person name="Zhang X."/>
        </authorList>
    </citation>
    <scope>NUCLEOTIDE SEQUENCE [LARGE SCALE GENOMIC DNA]</scope>
    <source>
        <strain evidence="1 2">1DrF-4</strain>
    </source>
</reference>
<comment type="caution">
    <text evidence="1">The sequence shown here is derived from an EMBL/GenBank/DDBJ whole genome shotgun (WGS) entry which is preliminary data.</text>
</comment>